<reference evidence="7" key="2">
    <citation type="submission" date="2020-09" db="EMBL/GenBank/DDBJ databases">
        <authorList>
            <person name="Sun Q."/>
            <person name="Kim S."/>
        </authorList>
    </citation>
    <scope>NUCLEOTIDE SEQUENCE</scope>
    <source>
        <strain evidence="7">KCTC 32437</strain>
    </source>
</reference>
<reference evidence="7" key="1">
    <citation type="journal article" date="2014" name="Int. J. Syst. Evol. Microbiol.">
        <title>Complete genome sequence of Corynebacterium casei LMG S-19264T (=DSM 44701T), isolated from a smear-ripened cheese.</title>
        <authorList>
            <consortium name="US DOE Joint Genome Institute (JGI-PGF)"/>
            <person name="Walter F."/>
            <person name="Albersmeier A."/>
            <person name="Kalinowski J."/>
            <person name="Ruckert C."/>
        </authorList>
    </citation>
    <scope>NUCLEOTIDE SEQUENCE</scope>
    <source>
        <strain evidence="7">KCTC 32437</strain>
    </source>
</reference>
<dbReference type="GO" id="GO:0022857">
    <property type="term" value="F:transmembrane transporter activity"/>
    <property type="evidence" value="ECO:0007669"/>
    <property type="project" value="InterPro"/>
</dbReference>
<comment type="subcellular location">
    <subcellularLocation>
        <location evidence="1">Cell membrane</location>
        <topology evidence="1">Multi-pass membrane protein</topology>
    </subcellularLocation>
</comment>
<dbReference type="PANTHER" id="PTHR32196">
    <property type="entry name" value="ABC TRANSPORTER PERMEASE PROTEIN YPHD-RELATED-RELATED"/>
    <property type="match status" value="1"/>
</dbReference>
<keyword evidence="3 6" id="KW-0812">Transmembrane</keyword>
<evidence type="ECO:0000256" key="4">
    <source>
        <dbReference type="ARBA" id="ARBA00022989"/>
    </source>
</evidence>
<keyword evidence="2" id="KW-1003">Cell membrane</keyword>
<feature type="transmembrane region" description="Helical" evidence="6">
    <location>
        <begin position="256"/>
        <end position="276"/>
    </location>
</feature>
<accession>A0A918W076</accession>
<proteinExistence type="predicted"/>
<feature type="transmembrane region" description="Helical" evidence="6">
    <location>
        <begin position="283"/>
        <end position="302"/>
    </location>
</feature>
<evidence type="ECO:0000256" key="3">
    <source>
        <dbReference type="ARBA" id="ARBA00022692"/>
    </source>
</evidence>
<keyword evidence="8" id="KW-1185">Reference proteome</keyword>
<evidence type="ECO:0000256" key="6">
    <source>
        <dbReference type="SAM" id="Phobius"/>
    </source>
</evidence>
<dbReference type="GO" id="GO:0005886">
    <property type="term" value="C:plasma membrane"/>
    <property type="evidence" value="ECO:0007669"/>
    <property type="project" value="UniProtKB-SubCell"/>
</dbReference>
<dbReference type="CDD" id="cd06579">
    <property type="entry name" value="TM_PBP1_transp_AraH_like"/>
    <property type="match status" value="1"/>
</dbReference>
<feature type="transmembrane region" description="Helical" evidence="6">
    <location>
        <begin position="69"/>
        <end position="92"/>
    </location>
</feature>
<feature type="transmembrane region" description="Helical" evidence="6">
    <location>
        <begin position="28"/>
        <end position="49"/>
    </location>
</feature>
<dbReference type="PANTHER" id="PTHR32196:SF72">
    <property type="entry name" value="RIBOSE IMPORT PERMEASE PROTEIN RBSC"/>
    <property type="match status" value="1"/>
</dbReference>
<organism evidence="7 8">
    <name type="scientific">Devosia pacifica</name>
    <dbReference type="NCBI Taxonomy" id="1335967"/>
    <lineage>
        <taxon>Bacteria</taxon>
        <taxon>Pseudomonadati</taxon>
        <taxon>Pseudomonadota</taxon>
        <taxon>Alphaproteobacteria</taxon>
        <taxon>Hyphomicrobiales</taxon>
        <taxon>Devosiaceae</taxon>
        <taxon>Devosia</taxon>
    </lineage>
</organism>
<name>A0A918W076_9HYPH</name>
<dbReference type="RefSeq" id="WP_189427478.1">
    <property type="nucleotide sequence ID" value="NZ_BMZE01000007.1"/>
</dbReference>
<dbReference type="InterPro" id="IPR001851">
    <property type="entry name" value="ABC_transp_permease"/>
</dbReference>
<keyword evidence="4 6" id="KW-1133">Transmembrane helix</keyword>
<dbReference type="Proteomes" id="UP000646579">
    <property type="component" value="Unassembled WGS sequence"/>
</dbReference>
<feature type="transmembrane region" description="Helical" evidence="6">
    <location>
        <begin position="225"/>
        <end position="244"/>
    </location>
</feature>
<comment type="caution">
    <text evidence="7">The sequence shown here is derived from an EMBL/GenBank/DDBJ whole genome shotgun (WGS) entry which is preliminary data.</text>
</comment>
<sequence length="332" mass="33823">MHEVDVPPAATKSAGSLRRVVSAHTEEFLLAGVIVALIAVGGFLSPVFLSQYNITSVARQVSFDVMPALGQLLAVLAAGIDLSIGAVIRLAQMVSILLVERVPLPVAFLLVMACGAAVGLVNGLLVVKGRLEPFIVTLGTWTILDGLSLLVTGGRGIAANVPDAFAYLGRGTVVGIPVPTLIAALVVIIMSVVIHRSSFGRQLFSVGSNDLAAHYAGIKVARVRVTVFMLASSLAALTGFIMAARTGAFQPTTISSGGAGTELATIAAVVVGGARLSGGRGTVIGALLGATLTGVLFSILVLAGIDPYVQSLILGLIILGALLLSASRRSKS</sequence>
<evidence type="ECO:0000313" key="8">
    <source>
        <dbReference type="Proteomes" id="UP000646579"/>
    </source>
</evidence>
<feature type="transmembrane region" description="Helical" evidence="6">
    <location>
        <begin position="308"/>
        <end position="326"/>
    </location>
</feature>
<dbReference type="EMBL" id="BMZE01000007">
    <property type="protein sequence ID" value="GHA39378.1"/>
    <property type="molecule type" value="Genomic_DNA"/>
</dbReference>
<evidence type="ECO:0000256" key="2">
    <source>
        <dbReference type="ARBA" id="ARBA00022475"/>
    </source>
</evidence>
<feature type="transmembrane region" description="Helical" evidence="6">
    <location>
        <begin position="134"/>
        <end position="154"/>
    </location>
</feature>
<evidence type="ECO:0000256" key="5">
    <source>
        <dbReference type="ARBA" id="ARBA00023136"/>
    </source>
</evidence>
<evidence type="ECO:0000256" key="1">
    <source>
        <dbReference type="ARBA" id="ARBA00004651"/>
    </source>
</evidence>
<gene>
    <name evidence="7" type="primary">rbsC</name>
    <name evidence="7" type="ORF">GCM10007989_38910</name>
</gene>
<feature type="transmembrane region" description="Helical" evidence="6">
    <location>
        <begin position="104"/>
        <end position="127"/>
    </location>
</feature>
<evidence type="ECO:0000313" key="7">
    <source>
        <dbReference type="EMBL" id="GHA39378.1"/>
    </source>
</evidence>
<dbReference type="Pfam" id="PF02653">
    <property type="entry name" value="BPD_transp_2"/>
    <property type="match status" value="1"/>
</dbReference>
<feature type="transmembrane region" description="Helical" evidence="6">
    <location>
        <begin position="174"/>
        <end position="194"/>
    </location>
</feature>
<dbReference type="AlphaFoldDB" id="A0A918W076"/>
<protein>
    <submittedName>
        <fullName evidence="7">Sugar ABC transporter permease</fullName>
    </submittedName>
</protein>
<keyword evidence="5 6" id="KW-0472">Membrane</keyword>